<accession>A0AAE1A2M4</accession>
<dbReference type="Proteomes" id="UP001283361">
    <property type="component" value="Unassembled WGS sequence"/>
</dbReference>
<dbReference type="EMBL" id="JAWDGP010002811">
    <property type="protein sequence ID" value="KAK3779797.1"/>
    <property type="molecule type" value="Genomic_DNA"/>
</dbReference>
<feature type="region of interest" description="Disordered" evidence="1">
    <location>
        <begin position="136"/>
        <end position="172"/>
    </location>
</feature>
<sequence length="172" mass="18649">MAPSGHSSGNLEVKLDQLNSVGLTDQYSGYDLPRLIDRLVSYSPSDTLYQSRTSYQVCPQWSVSVYVNSGQLGMQANESLACYSVSVHAITGVHVMKLELDVLGPVGQWATGPYIGQGERRVVATPPRTVLKLAATPATDRPTHCHPVRDSSLTRPAKPTDKLDSSDLLQIP</sequence>
<name>A0AAE1A2M4_9GAST</name>
<evidence type="ECO:0000256" key="1">
    <source>
        <dbReference type="SAM" id="MobiDB-lite"/>
    </source>
</evidence>
<evidence type="ECO:0000313" key="2">
    <source>
        <dbReference type="EMBL" id="KAK3779797.1"/>
    </source>
</evidence>
<keyword evidence="3" id="KW-1185">Reference proteome</keyword>
<comment type="caution">
    <text evidence="2">The sequence shown here is derived from an EMBL/GenBank/DDBJ whole genome shotgun (WGS) entry which is preliminary data.</text>
</comment>
<gene>
    <name evidence="2" type="ORF">RRG08_035934</name>
</gene>
<proteinExistence type="predicted"/>
<dbReference type="AlphaFoldDB" id="A0AAE1A2M4"/>
<protein>
    <submittedName>
        <fullName evidence="2">Uncharacterized protein</fullName>
    </submittedName>
</protein>
<organism evidence="2 3">
    <name type="scientific">Elysia crispata</name>
    <name type="common">lettuce slug</name>
    <dbReference type="NCBI Taxonomy" id="231223"/>
    <lineage>
        <taxon>Eukaryota</taxon>
        <taxon>Metazoa</taxon>
        <taxon>Spiralia</taxon>
        <taxon>Lophotrochozoa</taxon>
        <taxon>Mollusca</taxon>
        <taxon>Gastropoda</taxon>
        <taxon>Heterobranchia</taxon>
        <taxon>Euthyneura</taxon>
        <taxon>Panpulmonata</taxon>
        <taxon>Sacoglossa</taxon>
        <taxon>Placobranchoidea</taxon>
        <taxon>Plakobranchidae</taxon>
        <taxon>Elysia</taxon>
    </lineage>
</organism>
<reference evidence="2" key="1">
    <citation type="journal article" date="2023" name="G3 (Bethesda)">
        <title>A reference genome for the long-term kleptoplast-retaining sea slug Elysia crispata morphotype clarki.</title>
        <authorList>
            <person name="Eastman K.E."/>
            <person name="Pendleton A.L."/>
            <person name="Shaikh M.A."/>
            <person name="Suttiyut T."/>
            <person name="Ogas R."/>
            <person name="Tomko P."/>
            <person name="Gavelis G."/>
            <person name="Widhalm J.R."/>
            <person name="Wisecaver J.H."/>
        </authorList>
    </citation>
    <scope>NUCLEOTIDE SEQUENCE</scope>
    <source>
        <strain evidence="2">ECLA1</strain>
    </source>
</reference>
<evidence type="ECO:0000313" key="3">
    <source>
        <dbReference type="Proteomes" id="UP001283361"/>
    </source>
</evidence>